<dbReference type="AlphaFoldDB" id="A0A816BEM3"/>
<evidence type="ECO:0000313" key="3">
    <source>
        <dbReference type="EMBL" id="CAF1609838.1"/>
    </source>
</evidence>
<protein>
    <submittedName>
        <fullName evidence="3">Uncharacterized protein</fullName>
    </submittedName>
</protein>
<proteinExistence type="predicted"/>
<name>A0A816BEM3_9BILA</name>
<organism evidence="3 4">
    <name type="scientific">Adineta steineri</name>
    <dbReference type="NCBI Taxonomy" id="433720"/>
    <lineage>
        <taxon>Eukaryota</taxon>
        <taxon>Metazoa</taxon>
        <taxon>Spiralia</taxon>
        <taxon>Gnathifera</taxon>
        <taxon>Rotifera</taxon>
        <taxon>Eurotatoria</taxon>
        <taxon>Bdelloidea</taxon>
        <taxon>Adinetida</taxon>
        <taxon>Adinetidae</taxon>
        <taxon>Adineta</taxon>
    </lineage>
</organism>
<keyword evidence="4" id="KW-1185">Reference proteome</keyword>
<reference evidence="3" key="1">
    <citation type="submission" date="2021-02" db="EMBL/GenBank/DDBJ databases">
        <authorList>
            <person name="Nowell W R."/>
        </authorList>
    </citation>
    <scope>NUCLEOTIDE SEQUENCE</scope>
</reference>
<feature type="region of interest" description="Disordered" evidence="1">
    <location>
        <begin position="1"/>
        <end position="34"/>
    </location>
</feature>
<evidence type="ECO:0000256" key="1">
    <source>
        <dbReference type="SAM" id="MobiDB-lite"/>
    </source>
</evidence>
<dbReference type="EMBL" id="CAJNOM010001487">
    <property type="protein sequence ID" value="CAF1609838.1"/>
    <property type="molecule type" value="Genomic_DNA"/>
</dbReference>
<dbReference type="EMBL" id="CAJNOI010001145">
    <property type="protein sequence ID" value="CAF1387157.1"/>
    <property type="molecule type" value="Genomic_DNA"/>
</dbReference>
<dbReference type="Proteomes" id="UP000663877">
    <property type="component" value="Unassembled WGS sequence"/>
</dbReference>
<gene>
    <name evidence="2" type="ORF">BJG266_LOCUS36904</name>
    <name evidence="3" type="ORF">QVE165_LOCUS53890</name>
</gene>
<accession>A0A816BEM3</accession>
<evidence type="ECO:0000313" key="2">
    <source>
        <dbReference type="EMBL" id="CAF1387157.1"/>
    </source>
</evidence>
<feature type="compositionally biased region" description="Polar residues" evidence="1">
    <location>
        <begin position="1"/>
        <end position="15"/>
    </location>
</feature>
<evidence type="ECO:0000313" key="4">
    <source>
        <dbReference type="Proteomes" id="UP000663832"/>
    </source>
</evidence>
<sequence>MSFHQHASTSGTSEVQLVISPTRPSRRCLSNASNDGDFQDVSYKKSKQINNQSGSTIRLQLSHHHNVTDTVNDHVNMNLNVNNHVTTTSSLISNNFTSGHNQQQQLLTTALARYALTHFPFPPHIVRFNSTNVSITHFKEEDESCTEDFISFRELQHERFSSSTFPGARSCIEIMLIRDDRFYLPILRLHKTTCVPCFEKSKPSDVVQNIAASIALTLCEELHFRHLYGKLICRRCREAVMKRMDPIKISNHQSAFQRLDALIWSDVESEESTGDTEFHYSPTSITPTSSIYSGPTL</sequence>
<comment type="caution">
    <text evidence="3">The sequence shown here is derived from an EMBL/GenBank/DDBJ whole genome shotgun (WGS) entry which is preliminary data.</text>
</comment>
<dbReference type="Proteomes" id="UP000663832">
    <property type="component" value="Unassembled WGS sequence"/>
</dbReference>